<evidence type="ECO:0000313" key="2">
    <source>
        <dbReference type="Proteomes" id="UP000008144"/>
    </source>
</evidence>
<evidence type="ECO:0000313" key="1">
    <source>
        <dbReference type="Ensembl" id="ENSCINP00000023706.2"/>
    </source>
</evidence>
<dbReference type="InParanoid" id="F6Y1A9"/>
<name>F6Y1A9_CIOIN</name>
<organism evidence="1 2">
    <name type="scientific">Ciona intestinalis</name>
    <name type="common">Transparent sea squirt</name>
    <name type="synonym">Ascidia intestinalis</name>
    <dbReference type="NCBI Taxonomy" id="7719"/>
    <lineage>
        <taxon>Eukaryota</taxon>
        <taxon>Metazoa</taxon>
        <taxon>Chordata</taxon>
        <taxon>Tunicata</taxon>
        <taxon>Ascidiacea</taxon>
        <taxon>Phlebobranchia</taxon>
        <taxon>Cionidae</taxon>
        <taxon>Ciona</taxon>
    </lineage>
</organism>
<accession>F6Y1A9</accession>
<reference evidence="1" key="4">
    <citation type="submission" date="2025-09" db="UniProtKB">
        <authorList>
            <consortium name="Ensembl"/>
        </authorList>
    </citation>
    <scope>IDENTIFICATION</scope>
</reference>
<dbReference type="HOGENOM" id="CLU_1331533_0_0_1"/>
<reference evidence="1" key="2">
    <citation type="journal article" date="2008" name="Genome Biol.">
        <title>Improved genome assembly and evidence-based global gene model set for the chordate Ciona intestinalis: new insight into intron and operon populations.</title>
        <authorList>
            <person name="Satou Y."/>
            <person name="Mineta K."/>
            <person name="Ogasawara M."/>
            <person name="Sasakura Y."/>
            <person name="Shoguchi E."/>
            <person name="Ueno K."/>
            <person name="Yamada L."/>
            <person name="Matsumoto J."/>
            <person name="Wasserscheid J."/>
            <person name="Dewar K."/>
            <person name="Wiley G.B."/>
            <person name="Macmil S.L."/>
            <person name="Roe B.A."/>
            <person name="Zeller R.W."/>
            <person name="Hastings K.E."/>
            <person name="Lemaire P."/>
            <person name="Lindquist E."/>
            <person name="Endo T."/>
            <person name="Hotta K."/>
            <person name="Inaba K."/>
        </authorList>
    </citation>
    <scope>NUCLEOTIDE SEQUENCE [LARGE SCALE GENOMIC DNA]</scope>
    <source>
        <strain evidence="1">wild type</strain>
    </source>
</reference>
<dbReference type="AlphaFoldDB" id="F6Y1A9"/>
<protein>
    <submittedName>
        <fullName evidence="1">Uncharacterized protein</fullName>
    </submittedName>
</protein>
<reference evidence="2" key="1">
    <citation type="journal article" date="2002" name="Science">
        <title>The draft genome of Ciona intestinalis: insights into chordate and vertebrate origins.</title>
        <authorList>
            <person name="Dehal P."/>
            <person name="Satou Y."/>
            <person name="Campbell R.K."/>
            <person name="Chapman J."/>
            <person name="Degnan B."/>
            <person name="De Tomaso A."/>
            <person name="Davidson B."/>
            <person name="Di Gregorio A."/>
            <person name="Gelpke M."/>
            <person name="Goodstein D.M."/>
            <person name="Harafuji N."/>
            <person name="Hastings K.E."/>
            <person name="Ho I."/>
            <person name="Hotta K."/>
            <person name="Huang W."/>
            <person name="Kawashima T."/>
            <person name="Lemaire P."/>
            <person name="Martinez D."/>
            <person name="Meinertzhagen I.A."/>
            <person name="Necula S."/>
            <person name="Nonaka M."/>
            <person name="Putnam N."/>
            <person name="Rash S."/>
            <person name="Saiga H."/>
            <person name="Satake M."/>
            <person name="Terry A."/>
            <person name="Yamada L."/>
            <person name="Wang H.G."/>
            <person name="Awazu S."/>
            <person name="Azumi K."/>
            <person name="Boore J."/>
            <person name="Branno M."/>
            <person name="Chin-Bow S."/>
            <person name="DeSantis R."/>
            <person name="Doyle S."/>
            <person name="Francino P."/>
            <person name="Keys D.N."/>
            <person name="Haga S."/>
            <person name="Hayashi H."/>
            <person name="Hino K."/>
            <person name="Imai K.S."/>
            <person name="Inaba K."/>
            <person name="Kano S."/>
            <person name="Kobayashi K."/>
            <person name="Kobayashi M."/>
            <person name="Lee B.I."/>
            <person name="Makabe K.W."/>
            <person name="Manohar C."/>
            <person name="Matassi G."/>
            <person name="Medina M."/>
            <person name="Mochizuki Y."/>
            <person name="Mount S."/>
            <person name="Morishita T."/>
            <person name="Miura S."/>
            <person name="Nakayama A."/>
            <person name="Nishizaka S."/>
            <person name="Nomoto H."/>
            <person name="Ohta F."/>
            <person name="Oishi K."/>
            <person name="Rigoutsos I."/>
            <person name="Sano M."/>
            <person name="Sasaki A."/>
            <person name="Sasakura Y."/>
            <person name="Shoguchi E."/>
            <person name="Shin-i T."/>
            <person name="Spagnuolo A."/>
            <person name="Stainier D."/>
            <person name="Suzuki M.M."/>
            <person name="Tassy O."/>
            <person name="Takatori N."/>
            <person name="Tokuoka M."/>
            <person name="Yagi K."/>
            <person name="Yoshizaki F."/>
            <person name="Wada S."/>
            <person name="Zhang C."/>
            <person name="Hyatt P.D."/>
            <person name="Larimer F."/>
            <person name="Detter C."/>
            <person name="Doggett N."/>
            <person name="Glavina T."/>
            <person name="Hawkins T."/>
            <person name="Richardson P."/>
            <person name="Lucas S."/>
            <person name="Kohara Y."/>
            <person name="Levine M."/>
            <person name="Satoh N."/>
            <person name="Rokhsar D.S."/>
        </authorList>
    </citation>
    <scope>NUCLEOTIDE SEQUENCE [LARGE SCALE GENOMIC DNA]</scope>
</reference>
<proteinExistence type="predicted"/>
<sequence>MTEEEQKSHNSAHRSHWKHLLFVSQKSRSFLTTFRNAKYDEWSSEARDIYAISKPDKYKWSFLTLSKQGDVLCKRIIKRVTALKEISAEEKPDWCPTDETLDIAKNRAEERLAQLERILYSRNASAALAAHNQEKANELLLQQQQQHCIENIKPQDFIGKNVFKSLPTPFVLPTTIKALPEVISSSPFTLPPFSEKDTGTVPEEAC</sequence>
<dbReference type="Proteomes" id="UP000008144">
    <property type="component" value="Chromosome 3"/>
</dbReference>
<dbReference type="Ensembl" id="ENSCINT00000023952.2">
    <property type="protein sequence ID" value="ENSCINP00000023706.2"/>
    <property type="gene ID" value="ENSCING00000012776.2"/>
</dbReference>
<keyword evidence="2" id="KW-1185">Reference proteome</keyword>
<dbReference type="EMBL" id="EAAA01001699">
    <property type="status" value="NOT_ANNOTATED_CDS"/>
    <property type="molecule type" value="Genomic_DNA"/>
</dbReference>
<dbReference type="GeneTree" id="ENSGT00390000005452"/>
<reference evidence="1" key="3">
    <citation type="submission" date="2025-08" db="UniProtKB">
        <authorList>
            <consortium name="Ensembl"/>
        </authorList>
    </citation>
    <scope>IDENTIFICATION</scope>
</reference>